<feature type="compositionally biased region" description="Low complexity" evidence="1">
    <location>
        <begin position="286"/>
        <end position="308"/>
    </location>
</feature>
<protein>
    <submittedName>
        <fullName evidence="2">Uncharacterized protein</fullName>
    </submittedName>
</protein>
<feature type="region of interest" description="Disordered" evidence="1">
    <location>
        <begin position="153"/>
        <end position="177"/>
    </location>
</feature>
<feature type="compositionally biased region" description="Polar residues" evidence="1">
    <location>
        <begin position="326"/>
        <end position="335"/>
    </location>
</feature>
<dbReference type="Proteomes" id="UP000292082">
    <property type="component" value="Unassembled WGS sequence"/>
</dbReference>
<accession>A0A4Q9Q8D4</accession>
<reference evidence="2 3" key="1">
    <citation type="submission" date="2019-01" db="EMBL/GenBank/DDBJ databases">
        <title>Draft genome sequences of three monokaryotic isolates of the white-rot basidiomycete fungus Dichomitus squalens.</title>
        <authorList>
            <consortium name="DOE Joint Genome Institute"/>
            <person name="Lopez S.C."/>
            <person name="Andreopoulos B."/>
            <person name="Pangilinan J."/>
            <person name="Lipzen A."/>
            <person name="Riley R."/>
            <person name="Ahrendt S."/>
            <person name="Ng V."/>
            <person name="Barry K."/>
            <person name="Daum C."/>
            <person name="Grigoriev I.V."/>
            <person name="Hilden K.S."/>
            <person name="Makela M.R."/>
            <person name="de Vries R.P."/>
        </authorList>
    </citation>
    <scope>NUCLEOTIDE SEQUENCE [LARGE SCALE GENOMIC DNA]</scope>
    <source>
        <strain evidence="2 3">CBS 464.89</strain>
    </source>
</reference>
<proteinExistence type="predicted"/>
<sequence length="335" mass="36318">MTPPANDDAESWPAVKAAAAPSNTVTGLVEGKGEGDCYLIHSLRLNYLRNIDDPYGPRLIFLCTSFHSSPSGLADATIRFPQPEGNLKYTTIILDPSRTGMMGLWVNGKCASMSRNSVMLSMRREADGADQDAPAAPTMETPITTEVISAMPVSPMKPEAPSSPIKDHKWRKGSDRRTAVRCGKTACVVPIIDFQGAAEMERRRRQRLLAWAHPPGVAPRMPMVAMDLNPEESSSSSEEEPEPEPAERRGDELADEEDEDIDRDGDSSEFSEDEFDLPSENALQLSAISTSASMSSMMASPEPPSTSAHVLHLSPIQEGKECERLSVSSDTAANS</sequence>
<evidence type="ECO:0000313" key="2">
    <source>
        <dbReference type="EMBL" id="TBU62864.1"/>
    </source>
</evidence>
<organism evidence="2 3">
    <name type="scientific">Dichomitus squalens</name>
    <dbReference type="NCBI Taxonomy" id="114155"/>
    <lineage>
        <taxon>Eukaryota</taxon>
        <taxon>Fungi</taxon>
        <taxon>Dikarya</taxon>
        <taxon>Basidiomycota</taxon>
        <taxon>Agaricomycotina</taxon>
        <taxon>Agaricomycetes</taxon>
        <taxon>Polyporales</taxon>
        <taxon>Polyporaceae</taxon>
        <taxon>Dichomitus</taxon>
    </lineage>
</organism>
<evidence type="ECO:0000256" key="1">
    <source>
        <dbReference type="SAM" id="MobiDB-lite"/>
    </source>
</evidence>
<gene>
    <name evidence="2" type="ORF">BD310DRAFT_1027048</name>
</gene>
<feature type="region of interest" description="Disordered" evidence="1">
    <location>
        <begin position="228"/>
        <end position="335"/>
    </location>
</feature>
<evidence type="ECO:0000313" key="3">
    <source>
        <dbReference type="Proteomes" id="UP000292082"/>
    </source>
</evidence>
<feature type="compositionally biased region" description="Acidic residues" evidence="1">
    <location>
        <begin position="253"/>
        <end position="277"/>
    </location>
</feature>
<dbReference type="AlphaFoldDB" id="A0A4Q9Q8D4"/>
<name>A0A4Q9Q8D4_9APHY</name>
<dbReference type="STRING" id="114155.A0A4Q9Q8D4"/>
<dbReference type="EMBL" id="ML145091">
    <property type="protein sequence ID" value="TBU62864.1"/>
    <property type="molecule type" value="Genomic_DNA"/>
</dbReference>
<keyword evidence="3" id="KW-1185">Reference proteome</keyword>